<reference evidence="2 3" key="1">
    <citation type="submission" date="2011-11" db="EMBL/GenBank/DDBJ databases">
        <title>Whole genome shotgun sequence of Gordonia araii NBRC 100433.</title>
        <authorList>
            <person name="Yoshida Y."/>
            <person name="Hosoyama A."/>
            <person name="Tsuchikane K."/>
            <person name="Katsumata H."/>
            <person name="Yamazaki S."/>
            <person name="Fujita N."/>
        </authorList>
    </citation>
    <scope>NUCLEOTIDE SEQUENCE [LARGE SCALE GENOMIC DNA]</scope>
    <source>
        <strain evidence="2 3">NBRC 100433</strain>
    </source>
</reference>
<accession>G7H094</accession>
<dbReference type="EMBL" id="BAEE01000036">
    <property type="protein sequence ID" value="GAB09269.1"/>
    <property type="molecule type" value="Genomic_DNA"/>
</dbReference>
<evidence type="ECO:0000256" key="1">
    <source>
        <dbReference type="SAM" id="MobiDB-lite"/>
    </source>
</evidence>
<dbReference type="AlphaFoldDB" id="G7H094"/>
<evidence type="ECO:0000313" key="2">
    <source>
        <dbReference type="EMBL" id="GAB09269.1"/>
    </source>
</evidence>
<comment type="caution">
    <text evidence="2">The sequence shown here is derived from an EMBL/GenBank/DDBJ whole genome shotgun (WGS) entry which is preliminary data.</text>
</comment>
<evidence type="ECO:0000313" key="3">
    <source>
        <dbReference type="Proteomes" id="UP000035088"/>
    </source>
</evidence>
<sequence>MPEGYDGPIAFQSDWASGEDSYRPSKTKNPDLWAALGTFTLQSSGVATPESDGSVSITYKTSIYDYYNWNPDDQLTSGLNELHKAGMAQNFETFGTTGNVYATNAPK</sequence>
<protein>
    <submittedName>
        <fullName evidence="2">Uncharacterized protein</fullName>
    </submittedName>
</protein>
<gene>
    <name evidence="2" type="ORF">GOARA_036_00010</name>
</gene>
<organism evidence="2 3">
    <name type="scientific">Gordonia araii NBRC 100433</name>
    <dbReference type="NCBI Taxonomy" id="1073574"/>
    <lineage>
        <taxon>Bacteria</taxon>
        <taxon>Bacillati</taxon>
        <taxon>Actinomycetota</taxon>
        <taxon>Actinomycetes</taxon>
        <taxon>Mycobacteriales</taxon>
        <taxon>Gordoniaceae</taxon>
        <taxon>Gordonia</taxon>
    </lineage>
</organism>
<name>G7H094_9ACTN</name>
<feature type="region of interest" description="Disordered" evidence="1">
    <location>
        <begin position="1"/>
        <end position="23"/>
    </location>
</feature>
<keyword evidence="3" id="KW-1185">Reference proteome</keyword>
<dbReference type="Proteomes" id="UP000035088">
    <property type="component" value="Unassembled WGS sequence"/>
</dbReference>
<proteinExistence type="predicted"/>